<dbReference type="InterPro" id="IPR046502">
    <property type="entry name" value="DUF6680"/>
</dbReference>
<evidence type="ECO:0000259" key="1">
    <source>
        <dbReference type="Pfam" id="PF20385"/>
    </source>
</evidence>
<name>A0ABT8PWQ0_9ENTR</name>
<organism evidence="2 3">
    <name type="scientific">Citrobacter enshiensis</name>
    <dbReference type="NCBI Taxonomy" id="2971264"/>
    <lineage>
        <taxon>Bacteria</taxon>
        <taxon>Pseudomonadati</taxon>
        <taxon>Pseudomonadota</taxon>
        <taxon>Gammaproteobacteria</taxon>
        <taxon>Enterobacterales</taxon>
        <taxon>Enterobacteriaceae</taxon>
        <taxon>Citrobacter</taxon>
    </lineage>
</organism>
<dbReference type="RefSeq" id="WP_301700250.1">
    <property type="nucleotide sequence ID" value="NZ_JAUJYW010000006.1"/>
</dbReference>
<gene>
    <name evidence="2" type="ORF">Q0A17_15450</name>
</gene>
<proteinExistence type="predicted"/>
<feature type="domain" description="DUF6680" evidence="1">
    <location>
        <begin position="2"/>
        <end position="179"/>
    </location>
</feature>
<reference evidence="2 3" key="1">
    <citation type="submission" date="2023-07" db="EMBL/GenBank/DDBJ databases">
        <title>Citrobacter selenititolerans sp. nov., isolated from seleniferous soil.</title>
        <authorList>
            <person name="Zhang S."/>
            <person name="Li K."/>
            <person name="Peng J."/>
            <person name="Wang H."/>
            <person name="Sun J."/>
            <person name="Guo Y."/>
        </authorList>
    </citation>
    <scope>NUCLEOTIDE SEQUENCE [LARGE SCALE GENOMIC DNA]</scope>
    <source>
        <strain evidence="2 3">S2-9</strain>
    </source>
</reference>
<comment type="caution">
    <text evidence="2">The sequence shown here is derived from an EMBL/GenBank/DDBJ whole genome shotgun (WGS) entry which is preliminary data.</text>
</comment>
<keyword evidence="3" id="KW-1185">Reference proteome</keyword>
<protein>
    <recommendedName>
        <fullName evidence="1">DUF6680 domain-containing protein</fullName>
    </recommendedName>
</protein>
<accession>A0ABT8PWQ0</accession>
<sequence>MAIIATLASPVIAVQVQKFIERYTQKKNIKITVFTQLMATRAPSARLSTEHVRALNMIDLAFYGKIKKGKAKTSRTEKQVLTAWKIYFAHLCSFYPDNDAGKTLWNQTSNNLFIDLLSAIAEDIGYDFDRVQLQSSVYSPVAHGNIENEQEKIRKGLASVFAGESSLKMEITSMPNNSEHPS</sequence>
<dbReference type="Pfam" id="PF20385">
    <property type="entry name" value="DUF6680"/>
    <property type="match status" value="1"/>
</dbReference>
<evidence type="ECO:0000313" key="2">
    <source>
        <dbReference type="EMBL" id="MDN8600790.1"/>
    </source>
</evidence>
<dbReference type="Proteomes" id="UP001174867">
    <property type="component" value="Unassembled WGS sequence"/>
</dbReference>
<dbReference type="EMBL" id="JAUJYW010000006">
    <property type="protein sequence ID" value="MDN8600790.1"/>
    <property type="molecule type" value="Genomic_DNA"/>
</dbReference>
<evidence type="ECO:0000313" key="3">
    <source>
        <dbReference type="Proteomes" id="UP001174867"/>
    </source>
</evidence>